<dbReference type="EMBL" id="CP040396">
    <property type="protein sequence ID" value="QCT01085.1"/>
    <property type="molecule type" value="Genomic_DNA"/>
</dbReference>
<dbReference type="PRINTS" id="PR00032">
    <property type="entry name" value="HTHARAC"/>
</dbReference>
<dbReference type="Pfam" id="PF12833">
    <property type="entry name" value="HTH_18"/>
    <property type="match status" value="1"/>
</dbReference>
<dbReference type="PROSITE" id="PS50110">
    <property type="entry name" value="RESPONSE_REGULATORY"/>
    <property type="match status" value="1"/>
</dbReference>
<dbReference type="Pfam" id="PF00072">
    <property type="entry name" value="Response_reg"/>
    <property type="match status" value="1"/>
</dbReference>
<keyword evidence="12" id="KW-1185">Reference proteome</keyword>
<dbReference type="InterPro" id="IPR001789">
    <property type="entry name" value="Sig_transdc_resp-reg_receiver"/>
</dbReference>
<evidence type="ECO:0000259" key="10">
    <source>
        <dbReference type="PROSITE" id="PS50110"/>
    </source>
</evidence>
<keyword evidence="5" id="KW-0805">Transcription regulation</keyword>
<evidence type="ECO:0000256" key="6">
    <source>
        <dbReference type="ARBA" id="ARBA00023125"/>
    </source>
</evidence>
<name>A0A4P8XFM1_9BACL</name>
<evidence type="ECO:0000313" key="11">
    <source>
        <dbReference type="EMBL" id="QCT01085.1"/>
    </source>
</evidence>
<keyword evidence="6" id="KW-0238">DNA-binding</keyword>
<dbReference type="InterPro" id="IPR020449">
    <property type="entry name" value="Tscrpt_reg_AraC-type_HTH"/>
</dbReference>
<dbReference type="PANTHER" id="PTHR42713">
    <property type="entry name" value="HISTIDINE KINASE-RELATED"/>
    <property type="match status" value="1"/>
</dbReference>
<gene>
    <name evidence="11" type="ORF">E6C60_0361</name>
</gene>
<evidence type="ECO:0000313" key="12">
    <source>
        <dbReference type="Proteomes" id="UP000300879"/>
    </source>
</evidence>
<dbReference type="GO" id="GO:0003700">
    <property type="term" value="F:DNA-binding transcription factor activity"/>
    <property type="evidence" value="ECO:0007669"/>
    <property type="project" value="InterPro"/>
</dbReference>
<evidence type="ECO:0000256" key="1">
    <source>
        <dbReference type="ARBA" id="ARBA00004496"/>
    </source>
</evidence>
<dbReference type="SMART" id="SM00342">
    <property type="entry name" value="HTH_ARAC"/>
    <property type="match status" value="1"/>
</dbReference>
<dbReference type="Gene3D" id="1.10.10.60">
    <property type="entry name" value="Homeodomain-like"/>
    <property type="match status" value="2"/>
</dbReference>
<organism evidence="11 12">
    <name type="scientific">Paenibacillus algicola</name>
    <dbReference type="NCBI Taxonomy" id="2565926"/>
    <lineage>
        <taxon>Bacteria</taxon>
        <taxon>Bacillati</taxon>
        <taxon>Bacillota</taxon>
        <taxon>Bacilli</taxon>
        <taxon>Bacillales</taxon>
        <taxon>Paenibacillaceae</taxon>
        <taxon>Paenibacillus</taxon>
    </lineage>
</organism>
<feature type="domain" description="Response regulatory" evidence="10">
    <location>
        <begin position="2"/>
        <end position="119"/>
    </location>
</feature>
<proteinExistence type="predicted"/>
<dbReference type="Gene3D" id="3.40.50.2300">
    <property type="match status" value="1"/>
</dbReference>
<dbReference type="SUPFAM" id="SSF52172">
    <property type="entry name" value="CheY-like"/>
    <property type="match status" value="1"/>
</dbReference>
<dbReference type="InterPro" id="IPR009057">
    <property type="entry name" value="Homeodomain-like_sf"/>
</dbReference>
<dbReference type="GO" id="GO:0043565">
    <property type="term" value="F:sequence-specific DNA binding"/>
    <property type="evidence" value="ECO:0007669"/>
    <property type="project" value="InterPro"/>
</dbReference>
<keyword evidence="2" id="KW-0963">Cytoplasm</keyword>
<dbReference type="GO" id="GO:0000160">
    <property type="term" value="P:phosphorelay signal transduction system"/>
    <property type="evidence" value="ECO:0007669"/>
    <property type="project" value="UniProtKB-KW"/>
</dbReference>
<dbReference type="InterPro" id="IPR011006">
    <property type="entry name" value="CheY-like_superfamily"/>
</dbReference>
<feature type="modified residue" description="4-aspartylphosphate" evidence="8">
    <location>
        <position position="54"/>
    </location>
</feature>
<dbReference type="CDD" id="cd17536">
    <property type="entry name" value="REC_YesN-like"/>
    <property type="match status" value="1"/>
</dbReference>
<dbReference type="SUPFAM" id="SSF46689">
    <property type="entry name" value="Homeodomain-like"/>
    <property type="match status" value="2"/>
</dbReference>
<evidence type="ECO:0000256" key="5">
    <source>
        <dbReference type="ARBA" id="ARBA00023015"/>
    </source>
</evidence>
<dbReference type="PROSITE" id="PS00041">
    <property type="entry name" value="HTH_ARAC_FAMILY_1"/>
    <property type="match status" value="1"/>
</dbReference>
<keyword evidence="7" id="KW-0804">Transcription</keyword>
<dbReference type="PROSITE" id="PS01124">
    <property type="entry name" value="HTH_ARAC_FAMILY_2"/>
    <property type="match status" value="1"/>
</dbReference>
<dbReference type="Proteomes" id="UP000300879">
    <property type="component" value="Chromosome"/>
</dbReference>
<dbReference type="RefSeq" id="WP_175415145.1">
    <property type="nucleotide sequence ID" value="NZ_CP040396.1"/>
</dbReference>
<dbReference type="InterPro" id="IPR051552">
    <property type="entry name" value="HptR"/>
</dbReference>
<keyword evidence="4" id="KW-0902">Two-component regulatory system</keyword>
<evidence type="ECO:0000256" key="2">
    <source>
        <dbReference type="ARBA" id="ARBA00022490"/>
    </source>
</evidence>
<keyword evidence="3 8" id="KW-0597">Phosphoprotein</keyword>
<dbReference type="GO" id="GO:0005737">
    <property type="term" value="C:cytoplasm"/>
    <property type="evidence" value="ECO:0007669"/>
    <property type="project" value="UniProtKB-SubCell"/>
</dbReference>
<evidence type="ECO:0000256" key="7">
    <source>
        <dbReference type="ARBA" id="ARBA00023163"/>
    </source>
</evidence>
<feature type="domain" description="HTH araC/xylS-type" evidence="9">
    <location>
        <begin position="314"/>
        <end position="412"/>
    </location>
</feature>
<protein>
    <submittedName>
        <fullName evidence="11">Two component transcriptional regulator, AraC family</fullName>
    </submittedName>
</protein>
<reference evidence="11 12" key="1">
    <citation type="submission" date="2019-05" db="EMBL/GenBank/DDBJ databases">
        <authorList>
            <person name="Chen C."/>
        </authorList>
    </citation>
    <scope>NUCLEOTIDE SEQUENCE [LARGE SCALE GENOMIC DNA]</scope>
    <source>
        <strain evidence="11 12">HB172198</strain>
    </source>
</reference>
<dbReference type="SMART" id="SM00448">
    <property type="entry name" value="REC"/>
    <property type="match status" value="1"/>
</dbReference>
<dbReference type="InterPro" id="IPR018062">
    <property type="entry name" value="HTH_AraC-typ_CS"/>
</dbReference>
<accession>A0A4P8XFM1</accession>
<dbReference type="PANTHER" id="PTHR42713:SF3">
    <property type="entry name" value="TRANSCRIPTIONAL REGULATORY PROTEIN HPTR"/>
    <property type="match status" value="1"/>
</dbReference>
<evidence type="ECO:0000256" key="4">
    <source>
        <dbReference type="ARBA" id="ARBA00023012"/>
    </source>
</evidence>
<evidence type="ECO:0000256" key="3">
    <source>
        <dbReference type="ARBA" id="ARBA00022553"/>
    </source>
</evidence>
<dbReference type="AlphaFoldDB" id="A0A4P8XFM1"/>
<evidence type="ECO:0000256" key="8">
    <source>
        <dbReference type="PROSITE-ProRule" id="PRU00169"/>
    </source>
</evidence>
<dbReference type="InterPro" id="IPR018060">
    <property type="entry name" value="HTH_AraC"/>
</dbReference>
<dbReference type="KEGG" id="palo:E6C60_0361"/>
<comment type="subcellular location">
    <subcellularLocation>
        <location evidence="1">Cytoplasm</location>
    </subcellularLocation>
</comment>
<sequence>MNILVVDDESFVREALTETIREASSEYVIAGAARHGEEALEILQSHPVDLVITDVRMPRMDGLELCRRIYEYNPEISIVLLTGYADFSYARQAMKYQVSDYLLKPCDSAEIIQVIEKLAEAHRLQRFQKQVEQLRHSHVLEKHLNDLLYGIPIPYFNQSILPVYQCIYLLCIAPAEKVPHLIWNEQQALNAVKNIAEEWLEPQVRAVGILEEDHLVIYMFNEHVRTLPEMEALALELHSAIQSNLKLTVKLGLSQGAQHQSEVPRRYRQSCQAMQAALQEPSKHLCSYGNEDSEQELDEWVPDMSEKGKRRVVEHMLQVIDERYPDNLSLRLLADEVYMNPTYLGRIFKEDTGHSFNYYLNLVRVKQAKQLLEDFRIRVYEVCDQVGFKDPAYFSQTFKKYTGVTPQEYQNSRQADV</sequence>
<evidence type="ECO:0000259" key="9">
    <source>
        <dbReference type="PROSITE" id="PS01124"/>
    </source>
</evidence>